<protein>
    <submittedName>
        <fullName evidence="1">Uncharacterized protein</fullName>
    </submittedName>
</protein>
<dbReference type="Proteomes" id="UP000499080">
    <property type="component" value="Unassembled WGS sequence"/>
</dbReference>
<name>A0A4Y1ZWP0_ARAVE</name>
<keyword evidence="2" id="KW-1185">Reference proteome</keyword>
<sequence length="67" mass="7403">MPILLPAYRSAIHEVTGWTPSEMMFGRPLRLLHDLLFGRLERFDCLPRLTSAAVICGSILVPPVGLG</sequence>
<dbReference type="EMBL" id="BGPR01229598">
    <property type="protein sequence ID" value="GBL70579.1"/>
    <property type="molecule type" value="Genomic_DNA"/>
</dbReference>
<comment type="caution">
    <text evidence="1">The sequence shown here is derived from an EMBL/GenBank/DDBJ whole genome shotgun (WGS) entry which is preliminary data.</text>
</comment>
<feature type="non-terminal residue" evidence="1">
    <location>
        <position position="67"/>
    </location>
</feature>
<gene>
    <name evidence="1" type="ORF">AVEN_261200_1</name>
</gene>
<proteinExistence type="predicted"/>
<accession>A0A4Y1ZWP0</accession>
<organism evidence="1 2">
    <name type="scientific">Araneus ventricosus</name>
    <name type="common">Orbweaver spider</name>
    <name type="synonym">Epeira ventricosa</name>
    <dbReference type="NCBI Taxonomy" id="182803"/>
    <lineage>
        <taxon>Eukaryota</taxon>
        <taxon>Metazoa</taxon>
        <taxon>Ecdysozoa</taxon>
        <taxon>Arthropoda</taxon>
        <taxon>Chelicerata</taxon>
        <taxon>Arachnida</taxon>
        <taxon>Araneae</taxon>
        <taxon>Araneomorphae</taxon>
        <taxon>Entelegynae</taxon>
        <taxon>Araneoidea</taxon>
        <taxon>Araneidae</taxon>
        <taxon>Araneus</taxon>
    </lineage>
</organism>
<reference evidence="1 2" key="1">
    <citation type="journal article" date="2019" name="Sci. Rep.">
        <title>Orb-weaving spider Araneus ventricosus genome elucidates the spidroin gene catalogue.</title>
        <authorList>
            <person name="Kono N."/>
            <person name="Nakamura H."/>
            <person name="Ohtoshi R."/>
            <person name="Moran D.A.P."/>
            <person name="Shinohara A."/>
            <person name="Yoshida Y."/>
            <person name="Fujiwara M."/>
            <person name="Mori M."/>
            <person name="Tomita M."/>
            <person name="Arakawa K."/>
        </authorList>
    </citation>
    <scope>NUCLEOTIDE SEQUENCE [LARGE SCALE GENOMIC DNA]</scope>
</reference>
<dbReference type="AlphaFoldDB" id="A0A4Y1ZWP0"/>
<evidence type="ECO:0000313" key="1">
    <source>
        <dbReference type="EMBL" id="GBL70579.1"/>
    </source>
</evidence>
<evidence type="ECO:0000313" key="2">
    <source>
        <dbReference type="Proteomes" id="UP000499080"/>
    </source>
</evidence>